<keyword evidence="1" id="KW-0472">Membrane</keyword>
<feature type="transmembrane region" description="Helical" evidence="1">
    <location>
        <begin position="109"/>
        <end position="126"/>
    </location>
</feature>
<feature type="transmembrane region" description="Helical" evidence="1">
    <location>
        <begin position="84"/>
        <end position="102"/>
    </location>
</feature>
<dbReference type="AlphaFoldDB" id="U1QR72"/>
<gene>
    <name evidence="2" type="ORF">HMPREF9244_01435</name>
</gene>
<feature type="transmembrane region" description="Helical" evidence="1">
    <location>
        <begin position="45"/>
        <end position="64"/>
    </location>
</feature>
<proteinExistence type="predicted"/>
<evidence type="ECO:0008006" key="4">
    <source>
        <dbReference type="Google" id="ProtNLM"/>
    </source>
</evidence>
<protein>
    <recommendedName>
        <fullName evidence="4">Major facilitator superfamily (MFS) profile domain-containing protein</fullName>
    </recommendedName>
</protein>
<organism evidence="2 3">
    <name type="scientific">Alloscardovia omnicolens F0580</name>
    <dbReference type="NCBI Taxonomy" id="1321816"/>
    <lineage>
        <taxon>Bacteria</taxon>
        <taxon>Bacillati</taxon>
        <taxon>Actinomycetota</taxon>
        <taxon>Actinomycetes</taxon>
        <taxon>Bifidobacteriales</taxon>
        <taxon>Bifidobacteriaceae</taxon>
        <taxon>Alloscardovia</taxon>
    </lineage>
</organism>
<name>U1QR72_9BIFI</name>
<feature type="transmembrane region" description="Helical" evidence="1">
    <location>
        <begin position="166"/>
        <end position="188"/>
    </location>
</feature>
<reference evidence="2 3" key="1">
    <citation type="submission" date="2013-08" db="EMBL/GenBank/DDBJ databases">
        <authorList>
            <person name="Weinstock G."/>
            <person name="Sodergren E."/>
            <person name="Wylie T."/>
            <person name="Fulton L."/>
            <person name="Fulton R."/>
            <person name="Fronick C."/>
            <person name="O'Laughlin M."/>
            <person name="Godfrey J."/>
            <person name="Miner T."/>
            <person name="Herter B."/>
            <person name="Appelbaum E."/>
            <person name="Cordes M."/>
            <person name="Lek S."/>
            <person name="Wollam A."/>
            <person name="Pepin K.H."/>
            <person name="Palsikar V.B."/>
            <person name="Mitreva M."/>
            <person name="Wilson R.K."/>
        </authorList>
    </citation>
    <scope>NUCLEOTIDE SEQUENCE [LARGE SCALE GENOMIC DNA]</scope>
    <source>
        <strain evidence="2 3">F0580</strain>
    </source>
</reference>
<dbReference type="Gene3D" id="1.20.1250.20">
    <property type="entry name" value="MFS general substrate transporter like domains"/>
    <property type="match status" value="1"/>
</dbReference>
<feature type="transmembrane region" description="Helical" evidence="1">
    <location>
        <begin position="132"/>
        <end position="154"/>
    </location>
</feature>
<keyword evidence="3" id="KW-1185">Reference proteome</keyword>
<evidence type="ECO:0000256" key="1">
    <source>
        <dbReference type="SAM" id="Phobius"/>
    </source>
</evidence>
<accession>U1QR72</accession>
<dbReference type="Proteomes" id="UP000016519">
    <property type="component" value="Unassembled WGS sequence"/>
</dbReference>
<dbReference type="InterPro" id="IPR036259">
    <property type="entry name" value="MFS_trans_sf"/>
</dbReference>
<dbReference type="HOGENOM" id="CLU_1217742_0_0_11"/>
<keyword evidence="1" id="KW-0812">Transmembrane</keyword>
<sequence>MNVSWITSFWVYALALPIAVFFYFQVPEIRVEAQSQTAKEKMNPAVYALVVFAIILVMNSIAISVRFSSIATELMGASFNASNYLALMPLLGIAAGFAFGFVNKLCGKFTLYLGIACFIASNLLIAMSGSSFWLLVAGLFLSSIPGSWCFPYIFSNLDTLTTKNTVTLATSLIFIGCNIGNFIAPLAMSAIQLMTGSSALTAPFYIFVGVLVAVLIVLVAVNRKATA</sequence>
<evidence type="ECO:0000313" key="3">
    <source>
        <dbReference type="Proteomes" id="UP000016519"/>
    </source>
</evidence>
<evidence type="ECO:0000313" key="2">
    <source>
        <dbReference type="EMBL" id="ERH29980.1"/>
    </source>
</evidence>
<dbReference type="STRING" id="419015.HMPREF3214_00943"/>
<feature type="transmembrane region" description="Helical" evidence="1">
    <location>
        <begin position="6"/>
        <end position="24"/>
    </location>
</feature>
<dbReference type="EMBL" id="AWSI01000039">
    <property type="protein sequence ID" value="ERH29980.1"/>
    <property type="molecule type" value="Genomic_DNA"/>
</dbReference>
<feature type="transmembrane region" description="Helical" evidence="1">
    <location>
        <begin position="200"/>
        <end position="221"/>
    </location>
</feature>
<comment type="caution">
    <text evidence="2">The sequence shown here is derived from an EMBL/GenBank/DDBJ whole genome shotgun (WGS) entry which is preliminary data.</text>
</comment>
<dbReference type="PATRIC" id="fig|1321816.3.peg.1262"/>
<keyword evidence="1" id="KW-1133">Transmembrane helix</keyword>
<dbReference type="SUPFAM" id="SSF103473">
    <property type="entry name" value="MFS general substrate transporter"/>
    <property type="match status" value="1"/>
</dbReference>